<dbReference type="Proteomes" id="UP000433483">
    <property type="component" value="Unassembled WGS sequence"/>
</dbReference>
<dbReference type="Proteomes" id="UP000437068">
    <property type="component" value="Unassembled WGS sequence"/>
</dbReference>
<gene>
    <name evidence="8" type="ORF">PF001_g23773</name>
    <name evidence="7" type="ORF">PF002_g25426</name>
    <name evidence="6" type="ORF">PF004_g23427</name>
    <name evidence="5" type="ORF">PF005_g24556</name>
    <name evidence="4" type="ORF">PF006_g23871</name>
    <name evidence="3" type="ORF">PF007_g24553</name>
    <name evidence="1" type="ORF">PF009_g25317</name>
    <name evidence="2" type="ORF">PF011_g30362</name>
</gene>
<dbReference type="EMBL" id="QXGB01002509">
    <property type="protein sequence ID" value="KAE9177298.1"/>
    <property type="molecule type" value="Genomic_DNA"/>
</dbReference>
<comment type="caution">
    <text evidence="4">The sequence shown here is derived from an EMBL/GenBank/DDBJ whole genome shotgun (WGS) entry which is preliminary data.</text>
</comment>
<reference evidence="9 10" key="1">
    <citation type="submission" date="2018-08" db="EMBL/GenBank/DDBJ databases">
        <title>Genomic investigation of the strawberry pathogen Phytophthora fragariae indicates pathogenicity is determined by transcriptional variation in three key races.</title>
        <authorList>
            <person name="Adams T.M."/>
            <person name="Armitage A.D."/>
            <person name="Sobczyk M.K."/>
            <person name="Bates H.J."/>
            <person name="Dunwell J.M."/>
            <person name="Nellist C.F."/>
            <person name="Harrison R.J."/>
        </authorList>
    </citation>
    <scope>NUCLEOTIDE SEQUENCE [LARGE SCALE GENOMIC DNA]</scope>
    <source>
        <strain evidence="8 11">A4</strain>
        <strain evidence="7 12">BC-1</strain>
        <strain evidence="6 16">BC-23</strain>
        <strain evidence="5 10">NOV-27</strain>
        <strain evidence="4 13">NOV-5</strain>
        <strain evidence="3 14">NOV-71</strain>
        <strain evidence="1 9">NOV-9</strain>
        <strain evidence="2 15">SCRP245</strain>
    </source>
</reference>
<sequence>MLTLNQRVWHHVDFHIDWIVINLSHFSVTAIVRNGYNRLLLYQIHIVVELQRGLSGHVHHIAIVVNGTLIQDNRSGSDYTLIFDVPYAIGL</sequence>
<evidence type="ECO:0000313" key="11">
    <source>
        <dbReference type="Proteomes" id="UP000437068"/>
    </source>
</evidence>
<evidence type="ECO:0000313" key="16">
    <source>
        <dbReference type="Proteomes" id="UP000476176"/>
    </source>
</evidence>
<dbReference type="EMBL" id="QXGD01002484">
    <property type="protein sequence ID" value="KAE9188016.1"/>
    <property type="molecule type" value="Genomic_DNA"/>
</dbReference>
<dbReference type="Proteomes" id="UP000441208">
    <property type="component" value="Unassembled WGS sequence"/>
</dbReference>
<evidence type="ECO:0000313" key="15">
    <source>
        <dbReference type="Proteomes" id="UP000460718"/>
    </source>
</evidence>
<dbReference type="Proteomes" id="UP000460718">
    <property type="component" value="Unassembled WGS sequence"/>
</dbReference>
<dbReference type="AlphaFoldDB" id="A0A6A3RFW4"/>
<proteinExistence type="predicted"/>
<dbReference type="EMBL" id="QXFZ01002484">
    <property type="protein sequence ID" value="KAE9076633.1"/>
    <property type="molecule type" value="Genomic_DNA"/>
</dbReference>
<evidence type="ECO:0000313" key="1">
    <source>
        <dbReference type="EMBL" id="KAE8924450.1"/>
    </source>
</evidence>
<dbReference type="Proteomes" id="UP000440367">
    <property type="component" value="Unassembled WGS sequence"/>
</dbReference>
<evidence type="ECO:0000313" key="4">
    <source>
        <dbReference type="EMBL" id="KAE9096037.1"/>
    </source>
</evidence>
<evidence type="ECO:0000313" key="7">
    <source>
        <dbReference type="EMBL" id="KAE9188016.1"/>
    </source>
</evidence>
<evidence type="ECO:0000313" key="5">
    <source>
        <dbReference type="EMBL" id="KAE9177298.1"/>
    </source>
</evidence>
<evidence type="ECO:0000313" key="10">
    <source>
        <dbReference type="Proteomes" id="UP000433483"/>
    </source>
</evidence>
<evidence type="ECO:0000313" key="2">
    <source>
        <dbReference type="EMBL" id="KAE8959633.1"/>
    </source>
</evidence>
<dbReference type="Proteomes" id="UP000476176">
    <property type="component" value="Unassembled WGS sequence"/>
</dbReference>
<dbReference type="EMBL" id="QXGE01002493">
    <property type="protein sequence ID" value="KAE9281440.1"/>
    <property type="molecule type" value="Genomic_DNA"/>
</dbReference>
<evidence type="ECO:0000313" key="14">
    <source>
        <dbReference type="Proteomes" id="UP000441208"/>
    </source>
</evidence>
<evidence type="ECO:0000313" key="3">
    <source>
        <dbReference type="EMBL" id="KAE9076633.1"/>
    </source>
</evidence>
<evidence type="ECO:0000313" key="6">
    <source>
        <dbReference type="EMBL" id="KAE9185215.1"/>
    </source>
</evidence>
<dbReference type="EMBL" id="QXGA01002532">
    <property type="protein sequence ID" value="KAE9096037.1"/>
    <property type="molecule type" value="Genomic_DNA"/>
</dbReference>
<protein>
    <submittedName>
        <fullName evidence="4">Uncharacterized protein</fullName>
    </submittedName>
</protein>
<dbReference type="Proteomes" id="UP000429523">
    <property type="component" value="Unassembled WGS sequence"/>
</dbReference>
<evidence type="ECO:0000313" key="9">
    <source>
        <dbReference type="Proteomes" id="UP000429523"/>
    </source>
</evidence>
<evidence type="ECO:0000313" key="13">
    <source>
        <dbReference type="Proteomes" id="UP000440732"/>
    </source>
</evidence>
<organism evidence="4 13">
    <name type="scientific">Phytophthora fragariae</name>
    <dbReference type="NCBI Taxonomy" id="53985"/>
    <lineage>
        <taxon>Eukaryota</taxon>
        <taxon>Sar</taxon>
        <taxon>Stramenopiles</taxon>
        <taxon>Oomycota</taxon>
        <taxon>Peronosporomycetes</taxon>
        <taxon>Peronosporales</taxon>
        <taxon>Peronosporaceae</taxon>
        <taxon>Phytophthora</taxon>
    </lineage>
</organism>
<keyword evidence="10" id="KW-1185">Reference proteome</keyword>
<dbReference type="EMBL" id="QXFW01006283">
    <property type="protein sequence ID" value="KAE8959633.1"/>
    <property type="molecule type" value="Genomic_DNA"/>
</dbReference>
<name>A0A6A3RFW4_9STRA</name>
<dbReference type="EMBL" id="QXGF01002494">
    <property type="protein sequence ID" value="KAE8924450.1"/>
    <property type="molecule type" value="Genomic_DNA"/>
</dbReference>
<accession>A0A6A3RFW4</accession>
<dbReference type="Proteomes" id="UP000440732">
    <property type="component" value="Unassembled WGS sequence"/>
</dbReference>
<evidence type="ECO:0000313" key="8">
    <source>
        <dbReference type="EMBL" id="KAE9281440.1"/>
    </source>
</evidence>
<dbReference type="EMBL" id="QXGC01002505">
    <property type="protein sequence ID" value="KAE9185215.1"/>
    <property type="molecule type" value="Genomic_DNA"/>
</dbReference>
<evidence type="ECO:0000313" key="12">
    <source>
        <dbReference type="Proteomes" id="UP000440367"/>
    </source>
</evidence>